<keyword evidence="1" id="KW-1133">Transmembrane helix</keyword>
<evidence type="ECO:0000256" key="1">
    <source>
        <dbReference type="SAM" id="Phobius"/>
    </source>
</evidence>
<name>A0A7S8RFY8_9MICO</name>
<proteinExistence type="predicted"/>
<sequence length="240" mass="25320">MTITTDTTRRSAARIAGTGYLALFVLAIFANFVVKQGLIDTTSAAATVEAIRAQESLFRVGLAAFVIIFLIDIAVAWALYVLFAPAGRARSLLVAWFRVVYTVFLGVGAVFMFLGLQIATGTSSLGPEAALLMFEAFDFAWFVGLIAFGGHLVLLGVLIIRSGLAPRLIGGILIVAGGAYAIDTLAHVLVADYAAIAGVMLACVAIPSIVAELAFTIWLLLAGRRSSAVTREDVRVLAPQ</sequence>
<organism evidence="2 3">
    <name type="scientific">Microbacterium schleiferi</name>
    <dbReference type="NCBI Taxonomy" id="69362"/>
    <lineage>
        <taxon>Bacteria</taxon>
        <taxon>Bacillati</taxon>
        <taxon>Actinomycetota</taxon>
        <taxon>Actinomycetes</taxon>
        <taxon>Micrococcales</taxon>
        <taxon>Microbacteriaceae</taxon>
        <taxon>Microbacterium</taxon>
    </lineage>
</organism>
<feature type="transmembrane region" description="Helical" evidence="1">
    <location>
        <begin position="139"/>
        <end position="160"/>
    </location>
</feature>
<dbReference type="AlphaFoldDB" id="A0A7S8RFY8"/>
<feature type="transmembrane region" description="Helical" evidence="1">
    <location>
        <begin position="62"/>
        <end position="83"/>
    </location>
</feature>
<dbReference type="InterPro" id="IPR025495">
    <property type="entry name" value="DUF4386"/>
</dbReference>
<keyword evidence="1" id="KW-0812">Transmembrane</keyword>
<evidence type="ECO:0000313" key="3">
    <source>
        <dbReference type="Proteomes" id="UP000594480"/>
    </source>
</evidence>
<feature type="transmembrane region" description="Helical" evidence="1">
    <location>
        <begin position="196"/>
        <end position="221"/>
    </location>
</feature>
<feature type="transmembrane region" description="Helical" evidence="1">
    <location>
        <begin position="12"/>
        <end position="34"/>
    </location>
</feature>
<feature type="transmembrane region" description="Helical" evidence="1">
    <location>
        <begin position="172"/>
        <end position="190"/>
    </location>
</feature>
<gene>
    <name evidence="2" type="ORF">IT882_09630</name>
</gene>
<dbReference type="KEGG" id="msf:IT882_09630"/>
<keyword evidence="3" id="KW-1185">Reference proteome</keyword>
<keyword evidence="1" id="KW-0472">Membrane</keyword>
<dbReference type="Proteomes" id="UP000594480">
    <property type="component" value="Chromosome"/>
</dbReference>
<dbReference type="Pfam" id="PF14329">
    <property type="entry name" value="DUF4386"/>
    <property type="match status" value="1"/>
</dbReference>
<protein>
    <submittedName>
        <fullName evidence="2">DUF4386 domain-containing protein</fullName>
    </submittedName>
</protein>
<evidence type="ECO:0000313" key="2">
    <source>
        <dbReference type="EMBL" id="QPE03596.1"/>
    </source>
</evidence>
<reference evidence="2 3" key="1">
    <citation type="submission" date="2020-11" db="EMBL/GenBank/DDBJ databases">
        <title>Amino acid is mineralized and recycled by bacteria in oceanic microbiome.</title>
        <authorList>
            <person name="Zheng L.Y."/>
        </authorList>
    </citation>
    <scope>NUCLEOTIDE SEQUENCE [LARGE SCALE GENOMIC DNA]</scope>
    <source>
        <strain evidence="2 3">A32-1</strain>
    </source>
</reference>
<dbReference type="EMBL" id="CP064760">
    <property type="protein sequence ID" value="QPE03596.1"/>
    <property type="molecule type" value="Genomic_DNA"/>
</dbReference>
<feature type="transmembrane region" description="Helical" evidence="1">
    <location>
        <begin position="95"/>
        <end position="119"/>
    </location>
</feature>
<accession>A0A7S8RFY8</accession>
<dbReference type="RefSeq" id="WP_195691698.1">
    <property type="nucleotide sequence ID" value="NZ_CP064760.1"/>
</dbReference>